<organism evidence="1 2">
    <name type="scientific">Clostridium liquoris</name>
    <dbReference type="NCBI Taxonomy" id="1289519"/>
    <lineage>
        <taxon>Bacteria</taxon>
        <taxon>Bacillati</taxon>
        <taxon>Bacillota</taxon>
        <taxon>Clostridia</taxon>
        <taxon>Eubacteriales</taxon>
        <taxon>Clostridiaceae</taxon>
        <taxon>Clostridium</taxon>
    </lineage>
</organism>
<dbReference type="EMBL" id="PVXO01000060">
    <property type="protein sequence ID" value="PRR77709.1"/>
    <property type="molecule type" value="Genomic_DNA"/>
</dbReference>
<dbReference type="OrthoDB" id="9936882at2"/>
<protein>
    <submittedName>
        <fullName evidence="1">Uncharacterized protein</fullName>
    </submittedName>
</protein>
<evidence type="ECO:0000313" key="1">
    <source>
        <dbReference type="EMBL" id="PRR77709.1"/>
    </source>
</evidence>
<dbReference type="Proteomes" id="UP000239706">
    <property type="component" value="Unassembled WGS sequence"/>
</dbReference>
<gene>
    <name evidence="1" type="ORF">CLLI_22730</name>
</gene>
<proteinExistence type="predicted"/>
<dbReference type="RefSeq" id="WP_106064325.1">
    <property type="nucleotide sequence ID" value="NZ_PVXO01000060.1"/>
</dbReference>
<dbReference type="AlphaFoldDB" id="A0A2T0B1S0"/>
<evidence type="ECO:0000313" key="2">
    <source>
        <dbReference type="Proteomes" id="UP000239706"/>
    </source>
</evidence>
<reference evidence="1 2" key="1">
    <citation type="submission" date="2018-03" db="EMBL/GenBank/DDBJ databases">
        <title>Genome sequence of Clostridium liquoris DSM 100320.</title>
        <authorList>
            <person name="Poehlein A."/>
            <person name="Daniel R."/>
        </authorList>
    </citation>
    <scope>NUCLEOTIDE SEQUENCE [LARGE SCALE GENOMIC DNA]</scope>
    <source>
        <strain evidence="1 2">DSM 100320</strain>
    </source>
</reference>
<sequence>MIYTGTIVNSDILFGKCLYSLNGMLVPTEPIIVGTKKRRILNGYNILDNNAYVFTRIPKEHVLNKFKKLGGNVKY</sequence>
<name>A0A2T0B1S0_9CLOT</name>
<accession>A0A2T0B1S0</accession>
<comment type="caution">
    <text evidence="1">The sequence shown here is derived from an EMBL/GenBank/DDBJ whole genome shotgun (WGS) entry which is preliminary data.</text>
</comment>
<keyword evidence="2" id="KW-1185">Reference proteome</keyword>